<keyword evidence="2" id="KW-0732">Signal</keyword>
<dbReference type="OrthoDB" id="43744at2759"/>
<comment type="similarity">
    <text evidence="1">Belongs to the TolB family.</text>
</comment>
<keyword evidence="4" id="KW-1185">Reference proteome</keyword>
<sequence length="615" mass="68036">MRLYSSLLLLPALSAPYTQYAQYSRDYDGMFRQHSARGTPAEGKENVLLMNRIGPSASTLYIANADGSNATSLLGNESRYEYHGSWTPDSQSIIFTSERNGDGQSDLYRINVDGTGLEELAATPSIENAGVLSPDGKTLAYVSTANGYKTNIWLKDLETGIERNLPNTDAVKGVSWSPIGYFSPSWSPDGQWLAFSSDRNTGWYGHGNGSGWEHTQSLSIYAMRPNGSDFHQVVTKGSDYTLGSPKWSPDGKRIVFYEMLREYTWNAHRPEDLNITVNQIASVDFATGLHYRVETNTSTLKIGPSYTANGSIGYLVKGLTDQIGLHYTAGNSSSYINSNLRFPSWSPDCSKVVYEISSWSPVRPIEKPLYSRDEDWATASRTSHDPEATRKLIDREDAPRWAGPADSLRCIQDRPSGSLTLVKQGLSGAFQPDWSPDGTEIAFGLGAWFQERAEYSAWIYRASANGSEIYPSSNGTKHPFEQLTFGSLNGLRIMNLTDRSIRVLTNGTGVLNSTGTLNGTERILLTRRMNYTDFDICTINPDGSDLQVLTSSGANDAHAATGMHGFQMECAAYEQTFQLYGMIYIMDADGENKRALTDSLWEDSMPLFVPNEFLE</sequence>
<evidence type="ECO:0000256" key="2">
    <source>
        <dbReference type="SAM" id="SignalP"/>
    </source>
</evidence>
<dbReference type="AlphaFoldDB" id="A0A9Q8PGZ9"/>
<dbReference type="PANTHER" id="PTHR36842:SF1">
    <property type="entry name" value="PROTEIN TOLB"/>
    <property type="match status" value="1"/>
</dbReference>
<name>A0A9Q8PGZ9_PASFU</name>
<dbReference type="RefSeq" id="XP_047766659.1">
    <property type="nucleotide sequence ID" value="XM_047907967.1"/>
</dbReference>
<reference evidence="3" key="2">
    <citation type="journal article" date="2022" name="Microb. Genom.">
        <title>A chromosome-scale genome assembly of the tomato pathogen Cladosporium fulvum reveals a compartmentalized genome architecture and the presence of a dispensable chromosome.</title>
        <authorList>
            <person name="Zaccaron A.Z."/>
            <person name="Chen L.H."/>
            <person name="Samaras A."/>
            <person name="Stergiopoulos I."/>
        </authorList>
    </citation>
    <scope>NUCLEOTIDE SEQUENCE</scope>
    <source>
        <strain evidence="3">Race5_Kim</strain>
    </source>
</reference>
<dbReference type="Proteomes" id="UP000756132">
    <property type="component" value="Chromosome 9"/>
</dbReference>
<organism evidence="3 4">
    <name type="scientific">Passalora fulva</name>
    <name type="common">Tomato leaf mold</name>
    <name type="synonym">Cladosporium fulvum</name>
    <dbReference type="NCBI Taxonomy" id="5499"/>
    <lineage>
        <taxon>Eukaryota</taxon>
        <taxon>Fungi</taxon>
        <taxon>Dikarya</taxon>
        <taxon>Ascomycota</taxon>
        <taxon>Pezizomycotina</taxon>
        <taxon>Dothideomycetes</taxon>
        <taxon>Dothideomycetidae</taxon>
        <taxon>Mycosphaerellales</taxon>
        <taxon>Mycosphaerellaceae</taxon>
        <taxon>Fulvia</taxon>
    </lineage>
</organism>
<dbReference type="Pfam" id="PF07676">
    <property type="entry name" value="PD40"/>
    <property type="match status" value="4"/>
</dbReference>
<dbReference type="InterPro" id="IPR011042">
    <property type="entry name" value="6-blade_b-propeller_TolB-like"/>
</dbReference>
<proteinExistence type="inferred from homology"/>
<protein>
    <submittedName>
        <fullName evidence="3">Tol-Pal system protein TolB</fullName>
    </submittedName>
</protein>
<dbReference type="EMBL" id="CP090171">
    <property type="protein sequence ID" value="UJO22293.1"/>
    <property type="molecule type" value="Genomic_DNA"/>
</dbReference>
<feature type="signal peptide" evidence="2">
    <location>
        <begin position="1"/>
        <end position="21"/>
    </location>
</feature>
<dbReference type="KEGG" id="ffu:CLAFUR5_08819"/>
<evidence type="ECO:0000313" key="3">
    <source>
        <dbReference type="EMBL" id="UJO22293.1"/>
    </source>
</evidence>
<dbReference type="GeneID" id="71988697"/>
<dbReference type="SUPFAM" id="SSF69304">
    <property type="entry name" value="Tricorn protease N-terminal domain"/>
    <property type="match status" value="1"/>
</dbReference>
<reference evidence="3" key="1">
    <citation type="submission" date="2021-12" db="EMBL/GenBank/DDBJ databases">
        <authorList>
            <person name="Zaccaron A."/>
            <person name="Stergiopoulos I."/>
        </authorList>
    </citation>
    <scope>NUCLEOTIDE SEQUENCE</scope>
    <source>
        <strain evidence="3">Race5_Kim</strain>
    </source>
</reference>
<accession>A0A9Q8PGZ9</accession>
<evidence type="ECO:0000256" key="1">
    <source>
        <dbReference type="ARBA" id="ARBA00009820"/>
    </source>
</evidence>
<gene>
    <name evidence="3" type="ORF">CLAFUR5_08819</name>
</gene>
<feature type="chain" id="PRO_5040401739" evidence="2">
    <location>
        <begin position="22"/>
        <end position="615"/>
    </location>
</feature>
<evidence type="ECO:0000313" key="4">
    <source>
        <dbReference type="Proteomes" id="UP000756132"/>
    </source>
</evidence>
<dbReference type="Gene3D" id="2.120.10.30">
    <property type="entry name" value="TolB, C-terminal domain"/>
    <property type="match status" value="3"/>
</dbReference>
<dbReference type="SUPFAM" id="SSF82171">
    <property type="entry name" value="DPP6 N-terminal domain-like"/>
    <property type="match status" value="1"/>
</dbReference>
<dbReference type="PANTHER" id="PTHR36842">
    <property type="entry name" value="PROTEIN TOLB HOMOLOG"/>
    <property type="match status" value="1"/>
</dbReference>
<dbReference type="InterPro" id="IPR011659">
    <property type="entry name" value="WD40"/>
</dbReference>